<dbReference type="NCBIfam" id="TIGR00188">
    <property type="entry name" value="rnpA"/>
    <property type="match status" value="1"/>
</dbReference>
<accession>A0A1U7NFE2</accession>
<evidence type="ECO:0000256" key="3">
    <source>
        <dbReference type="ARBA" id="ARBA00022722"/>
    </source>
</evidence>
<comment type="function">
    <text evidence="1 7">RNaseP catalyzes the removal of the 5'-leader sequence from pre-tRNA to produce the mature 5'-terminus. It can also cleave other RNA substrates such as 4.5S RNA. The protein component plays an auxiliary but essential role in vivo by binding to the 5'-leader sequence and broadening the substrate specificity of the ribozyme.</text>
</comment>
<dbReference type="GO" id="GO:0000049">
    <property type="term" value="F:tRNA binding"/>
    <property type="evidence" value="ECO:0007669"/>
    <property type="project" value="UniProtKB-UniRule"/>
</dbReference>
<gene>
    <name evidence="7" type="primary">rnpA</name>
    <name evidence="9" type="ORF">BO222_07495</name>
</gene>
<dbReference type="InterPro" id="IPR000100">
    <property type="entry name" value="RNase_P"/>
</dbReference>
<evidence type="ECO:0000256" key="7">
    <source>
        <dbReference type="HAMAP-Rule" id="MF_00227"/>
    </source>
</evidence>
<evidence type="ECO:0000256" key="8">
    <source>
        <dbReference type="NCBIfam" id="TIGR00188"/>
    </source>
</evidence>
<dbReference type="GO" id="GO:0004526">
    <property type="term" value="F:ribonuclease P activity"/>
    <property type="evidence" value="ECO:0007669"/>
    <property type="project" value="UniProtKB-UniRule"/>
</dbReference>
<evidence type="ECO:0000256" key="1">
    <source>
        <dbReference type="ARBA" id="ARBA00002663"/>
    </source>
</evidence>
<dbReference type="PROSITE" id="PS00648">
    <property type="entry name" value="RIBONUCLEASE_P"/>
    <property type="match status" value="1"/>
</dbReference>
<comment type="caution">
    <text evidence="9">The sequence shown here is derived from an EMBL/GenBank/DDBJ whole genome shotgun (WGS) entry which is preliminary data.</text>
</comment>
<dbReference type="GO" id="GO:0030677">
    <property type="term" value="C:ribonuclease P complex"/>
    <property type="evidence" value="ECO:0007669"/>
    <property type="project" value="TreeGrafter"/>
</dbReference>
<dbReference type="HAMAP" id="MF_00227">
    <property type="entry name" value="RNase_P"/>
    <property type="match status" value="1"/>
</dbReference>
<dbReference type="InterPro" id="IPR020568">
    <property type="entry name" value="Ribosomal_Su5_D2-typ_SF"/>
</dbReference>
<organism evidence="9 10">
    <name type="scientific">Ileibacterium valens</name>
    <dbReference type="NCBI Taxonomy" id="1862668"/>
    <lineage>
        <taxon>Bacteria</taxon>
        <taxon>Bacillati</taxon>
        <taxon>Bacillota</taxon>
        <taxon>Erysipelotrichia</taxon>
        <taxon>Erysipelotrichales</taxon>
        <taxon>Erysipelotrichaceae</taxon>
        <taxon>Ileibacterium</taxon>
    </lineage>
</organism>
<dbReference type="InterPro" id="IPR020539">
    <property type="entry name" value="RNase_P_CS"/>
</dbReference>
<evidence type="ECO:0000256" key="5">
    <source>
        <dbReference type="ARBA" id="ARBA00022801"/>
    </source>
</evidence>
<dbReference type="Proteomes" id="UP000186341">
    <property type="component" value="Unassembled WGS sequence"/>
</dbReference>
<keyword evidence="10" id="KW-1185">Reference proteome</keyword>
<evidence type="ECO:0000256" key="6">
    <source>
        <dbReference type="ARBA" id="ARBA00022884"/>
    </source>
</evidence>
<dbReference type="SUPFAM" id="SSF54211">
    <property type="entry name" value="Ribosomal protein S5 domain 2-like"/>
    <property type="match status" value="1"/>
</dbReference>
<keyword evidence="2 7" id="KW-0819">tRNA processing</keyword>
<comment type="catalytic activity">
    <reaction evidence="7">
        <text>Endonucleolytic cleavage of RNA, removing 5'-extranucleotides from tRNA precursor.</text>
        <dbReference type="EC" id="3.1.26.5"/>
    </reaction>
</comment>
<comment type="subunit">
    <text evidence="7">Consists of a catalytic RNA component (M1 or rnpB) and a protein subunit.</text>
</comment>
<comment type="similarity">
    <text evidence="7">Belongs to the RnpA family.</text>
</comment>
<keyword evidence="5 7" id="KW-0378">Hydrolase</keyword>
<evidence type="ECO:0000313" key="10">
    <source>
        <dbReference type="Proteomes" id="UP000186341"/>
    </source>
</evidence>
<dbReference type="EMBL" id="MPJW01000144">
    <property type="protein sequence ID" value="OLU38957.1"/>
    <property type="molecule type" value="Genomic_DNA"/>
</dbReference>
<dbReference type="EC" id="3.1.26.5" evidence="7 8"/>
<dbReference type="InterPro" id="IPR014721">
    <property type="entry name" value="Ribsml_uS5_D2-typ_fold_subgr"/>
</dbReference>
<dbReference type="Gene3D" id="3.30.230.10">
    <property type="match status" value="1"/>
</dbReference>
<reference evidence="9 10" key="1">
    <citation type="submission" date="2016-11" db="EMBL/GenBank/DDBJ databases">
        <title>Description of two novel members of the family Erysipelotrichaceae: Ileibacterium lipovorans gen. nov., sp. nov. and Dubosiella newyorkensis, gen. nov., sp. nov.</title>
        <authorList>
            <person name="Cox L.M."/>
            <person name="Sohn J."/>
            <person name="Tyrrell K.L."/>
            <person name="Citron D.M."/>
            <person name="Lawson P.A."/>
            <person name="Patel N.B."/>
            <person name="Iizumi T."/>
            <person name="Perez-Perez G.I."/>
            <person name="Goldstein E.J."/>
            <person name="Blaser M.J."/>
        </authorList>
    </citation>
    <scope>NUCLEOTIDE SEQUENCE [LARGE SCALE GENOMIC DNA]</scope>
    <source>
        <strain evidence="9 10">NYU-BL-A3</strain>
    </source>
</reference>
<name>A0A1U7NFE2_9FIRM</name>
<keyword evidence="3 7" id="KW-0540">Nuclease</keyword>
<keyword evidence="6 7" id="KW-0694">RNA-binding</keyword>
<dbReference type="Pfam" id="PF00825">
    <property type="entry name" value="Ribonuclease_P"/>
    <property type="match status" value="1"/>
</dbReference>
<sequence length="115" mass="13370">MKKVRRITKNQEFGDILSCRKFTKTPSFILYRKEAKENHARIGISAGKKLGNAVVRNKVKRQVRSLIDEVFDFDEPWDFVLIVRPGYLKNDYAQLKNELSDARRKALKSSAKRGK</sequence>
<dbReference type="GO" id="GO:0001682">
    <property type="term" value="P:tRNA 5'-leader removal"/>
    <property type="evidence" value="ECO:0007669"/>
    <property type="project" value="UniProtKB-UniRule"/>
</dbReference>
<evidence type="ECO:0000256" key="2">
    <source>
        <dbReference type="ARBA" id="ARBA00022694"/>
    </source>
</evidence>
<dbReference type="RefSeq" id="WP_075819820.1">
    <property type="nucleotide sequence ID" value="NZ_CAJUTZ010000045.1"/>
</dbReference>
<proteinExistence type="inferred from homology"/>
<evidence type="ECO:0000256" key="4">
    <source>
        <dbReference type="ARBA" id="ARBA00022759"/>
    </source>
</evidence>
<protein>
    <recommendedName>
        <fullName evidence="7 8">Ribonuclease P protein component</fullName>
        <shortName evidence="7">RNase P protein</shortName>
        <shortName evidence="7">RNaseP protein</shortName>
        <ecNumber evidence="7 8">3.1.26.5</ecNumber>
    </recommendedName>
    <alternativeName>
        <fullName evidence="7">Protein C5</fullName>
    </alternativeName>
</protein>
<dbReference type="GO" id="GO:0042781">
    <property type="term" value="F:3'-tRNA processing endoribonuclease activity"/>
    <property type="evidence" value="ECO:0007669"/>
    <property type="project" value="TreeGrafter"/>
</dbReference>
<dbReference type="PANTHER" id="PTHR33992:SF1">
    <property type="entry name" value="RIBONUCLEASE P PROTEIN COMPONENT"/>
    <property type="match status" value="1"/>
</dbReference>
<dbReference type="PANTHER" id="PTHR33992">
    <property type="entry name" value="RIBONUCLEASE P PROTEIN COMPONENT"/>
    <property type="match status" value="1"/>
</dbReference>
<keyword evidence="4 7" id="KW-0255">Endonuclease</keyword>
<dbReference type="AlphaFoldDB" id="A0A1U7NFE2"/>
<dbReference type="OrthoDB" id="9810867at2"/>
<evidence type="ECO:0000313" key="9">
    <source>
        <dbReference type="EMBL" id="OLU38957.1"/>
    </source>
</evidence>
<dbReference type="GeneID" id="82203027"/>